<comment type="caution">
    <text evidence="2">The sequence shown here is derived from an EMBL/GenBank/DDBJ whole genome shotgun (WGS) entry which is preliminary data.</text>
</comment>
<dbReference type="Proteomes" id="UP000235649">
    <property type="component" value="Unassembled WGS sequence"/>
</dbReference>
<reference evidence="2 3" key="1">
    <citation type="submission" date="2017-05" db="EMBL/GenBank/DDBJ databases">
        <title>Lactobacillus nurukis nov., sp. nov., isolated from nuruk.</title>
        <authorList>
            <person name="Kim S.-J."/>
        </authorList>
    </citation>
    <scope>NUCLEOTIDE SEQUENCE [LARGE SCALE GENOMIC DNA]</scope>
    <source>
        <strain evidence="2 3">SYF10-1a</strain>
    </source>
</reference>
<evidence type="ECO:0000313" key="3">
    <source>
        <dbReference type="Proteomes" id="UP000235649"/>
    </source>
</evidence>
<evidence type="ECO:0000313" key="2">
    <source>
        <dbReference type="EMBL" id="PMD73140.1"/>
    </source>
</evidence>
<keyword evidence="1" id="KW-0472">Membrane</keyword>
<name>A0A2N7AWM9_9LACO</name>
<sequence length="69" mass="8052">MNKQFYKTMNFWYGVIMLVVGIMFTAHSTKSTWVLIDAIFIIAAVVFLLLSLFRKPKPKQEKEDQTPLL</sequence>
<dbReference type="RefSeq" id="WP_102195473.1">
    <property type="nucleotide sequence ID" value="NZ_NIPR01000005.1"/>
</dbReference>
<keyword evidence="3" id="KW-1185">Reference proteome</keyword>
<proteinExistence type="predicted"/>
<accession>A0A2N7AWM9</accession>
<keyword evidence="1" id="KW-1133">Transmembrane helix</keyword>
<organism evidence="2 3">
    <name type="scientific">Companilactobacillus nuruki</name>
    <dbReference type="NCBI Taxonomy" id="1993540"/>
    <lineage>
        <taxon>Bacteria</taxon>
        <taxon>Bacillati</taxon>
        <taxon>Bacillota</taxon>
        <taxon>Bacilli</taxon>
        <taxon>Lactobacillales</taxon>
        <taxon>Lactobacillaceae</taxon>
        <taxon>Companilactobacillus</taxon>
    </lineage>
</organism>
<keyword evidence="1" id="KW-0812">Transmembrane</keyword>
<protein>
    <submittedName>
        <fullName evidence="2">Uncharacterized protein</fullName>
    </submittedName>
</protein>
<dbReference type="EMBL" id="NIPR01000005">
    <property type="protein sequence ID" value="PMD73140.1"/>
    <property type="molecule type" value="Genomic_DNA"/>
</dbReference>
<dbReference type="OrthoDB" id="2316325at2"/>
<feature type="transmembrane region" description="Helical" evidence="1">
    <location>
        <begin position="9"/>
        <end position="27"/>
    </location>
</feature>
<feature type="transmembrane region" description="Helical" evidence="1">
    <location>
        <begin position="33"/>
        <end position="53"/>
    </location>
</feature>
<dbReference type="AlphaFoldDB" id="A0A2N7AWM9"/>
<evidence type="ECO:0000256" key="1">
    <source>
        <dbReference type="SAM" id="Phobius"/>
    </source>
</evidence>
<gene>
    <name evidence="2" type="ORF">CBP76_03120</name>
</gene>